<protein>
    <submittedName>
        <fullName evidence="4">DNA-binding response regulator</fullName>
    </submittedName>
    <submittedName>
        <fullName evidence="5">Response regulator transcription factor</fullName>
    </submittedName>
</protein>
<dbReference type="InterPro" id="IPR036388">
    <property type="entry name" value="WH-like_DNA-bd_sf"/>
</dbReference>
<organism evidence="4">
    <name type="scientific">Salmonella enterica</name>
    <name type="common">Salmonella choleraesuis</name>
    <dbReference type="NCBI Taxonomy" id="28901"/>
    <lineage>
        <taxon>Bacteria</taxon>
        <taxon>Pseudomonadati</taxon>
        <taxon>Pseudomonadota</taxon>
        <taxon>Gammaproteobacteria</taxon>
        <taxon>Enterobacterales</taxon>
        <taxon>Enterobacteriaceae</taxon>
        <taxon>Salmonella</taxon>
    </lineage>
</organism>
<proteinExistence type="predicted"/>
<dbReference type="GO" id="GO:0006355">
    <property type="term" value="P:regulation of DNA-templated transcription"/>
    <property type="evidence" value="ECO:0007669"/>
    <property type="project" value="InterPro"/>
</dbReference>
<dbReference type="SUPFAM" id="SSF46894">
    <property type="entry name" value="C-terminal effector domain of the bipartite response regulators"/>
    <property type="match status" value="1"/>
</dbReference>
<gene>
    <name evidence="4" type="ORF">D1D78_12850</name>
    <name evidence="3" type="ORF">DT651_18355</name>
    <name evidence="5" type="ORF">F0A54_15845</name>
</gene>
<sequence length="175" mass="20324">MSAILLSDNYYLCSGVQGSHVETLFIRGELEIEKLRGASTFSDIIIAIEHDSLRNNVIRAIKKAKSRYIVLLSAIESDCYVKIDNIIYSSLRFNLQPLQYLVEFYHTLRQHTLTRRECEVLKLVHLENHKIAKHLKLSQKTTSTYRVKIQEKFNMRAKNSLAMQRVKSAILDQKI</sequence>
<dbReference type="EMBL" id="AAGBOZ010000025">
    <property type="protein sequence ID" value="EBM1207432.1"/>
    <property type="molecule type" value="Genomic_DNA"/>
</dbReference>
<dbReference type="EMBL" id="AAGGXJ010000007">
    <property type="protein sequence ID" value="EBN8328202.1"/>
    <property type="molecule type" value="Genomic_DNA"/>
</dbReference>
<evidence type="ECO:0000313" key="5">
    <source>
        <dbReference type="EMBL" id="ECQ3833640.1"/>
    </source>
</evidence>
<evidence type="ECO:0000313" key="4">
    <source>
        <dbReference type="EMBL" id="EBN8328202.1"/>
    </source>
</evidence>
<keyword evidence="1 4" id="KW-0238">DNA-binding</keyword>
<dbReference type="AlphaFoldDB" id="A0A5T8XC76"/>
<dbReference type="InterPro" id="IPR016032">
    <property type="entry name" value="Sig_transdc_resp-reg_C-effctor"/>
</dbReference>
<name>A0A5T8XC76_SALER</name>
<comment type="caution">
    <text evidence="4">The sequence shown here is derived from an EMBL/GenBank/DDBJ whole genome shotgun (WGS) entry which is preliminary data.</text>
</comment>
<reference evidence="4" key="1">
    <citation type="submission" date="2018-08" db="EMBL/GenBank/DDBJ databases">
        <authorList>
            <consortium name="PulseNet: The National Subtyping Network for Foodborne Disease Surveillance"/>
            <person name="Tarr C.L."/>
            <person name="Trees E."/>
            <person name="Katz L.S."/>
            <person name="Carleton-Romer H.A."/>
            <person name="Stroika S."/>
            <person name="Kucerova Z."/>
            <person name="Roache K.F."/>
            <person name="Sabol A.L."/>
            <person name="Besser J."/>
            <person name="Gerner-Smidt P."/>
        </authorList>
    </citation>
    <scope>NUCLEOTIDE SEQUENCE</scope>
    <source>
        <strain evidence="3">PNUSAS046051</strain>
        <strain evidence="4">PNUSAS051236</strain>
        <strain evidence="5">PNUSAS094705</strain>
    </source>
</reference>
<dbReference type="GO" id="GO:0003677">
    <property type="term" value="F:DNA binding"/>
    <property type="evidence" value="ECO:0007669"/>
    <property type="project" value="UniProtKB-KW"/>
</dbReference>
<dbReference type="InterPro" id="IPR000792">
    <property type="entry name" value="Tscrpt_reg_LuxR_C"/>
</dbReference>
<evidence type="ECO:0000313" key="3">
    <source>
        <dbReference type="EMBL" id="EBM1207432.1"/>
    </source>
</evidence>
<dbReference type="SMART" id="SM00421">
    <property type="entry name" value="HTH_LUXR"/>
    <property type="match status" value="1"/>
</dbReference>
<dbReference type="EMBL" id="AAKARM010000014">
    <property type="protein sequence ID" value="ECQ3833640.1"/>
    <property type="molecule type" value="Genomic_DNA"/>
</dbReference>
<dbReference type="Proteomes" id="UP000839921">
    <property type="component" value="Unassembled WGS sequence"/>
</dbReference>
<feature type="domain" description="HTH luxR-type" evidence="2">
    <location>
        <begin position="110"/>
        <end position="165"/>
    </location>
</feature>
<dbReference type="Gene3D" id="1.10.10.10">
    <property type="entry name" value="Winged helix-like DNA-binding domain superfamily/Winged helix DNA-binding domain"/>
    <property type="match status" value="1"/>
</dbReference>
<evidence type="ECO:0000256" key="1">
    <source>
        <dbReference type="ARBA" id="ARBA00023125"/>
    </source>
</evidence>
<evidence type="ECO:0000259" key="2">
    <source>
        <dbReference type="SMART" id="SM00421"/>
    </source>
</evidence>
<dbReference type="Pfam" id="PF00196">
    <property type="entry name" value="GerE"/>
    <property type="match status" value="1"/>
</dbReference>
<accession>A0A5T8XC76</accession>